<keyword evidence="6" id="KW-1185">Reference proteome</keyword>
<proteinExistence type="inferred from homology"/>
<comment type="similarity">
    <text evidence="1">Belongs to the IUNH family.</text>
</comment>
<sequence>MAPRKIIIDTDPGVDDILAILLAIAARPDELEVLLISVTYGNVEVHQCLRNVVSLFHHVEKEIAWRRQRGLPAGFEGIQRSRPSVAVGPEHPLAEDLLMADYFHGRDGLGGINESHPHLSIDDTWKTLFNEPRDQHDHEKAELAQETTKSDALFKPSEVPAHQEILRLLRENETETITIVAVGPLTNLALAAAEDPEAFLRVHEVVVMGGNVEEAGNVGLQTSLSPRPSIREPPFRLIKAPPGPIRNLLNERNQITPVAEFNTYADTVAAARVYALTSPNPETTMPPSPPVKEGQHLPHYLKSYPQTLSRQLKVTMFPVDITNKHLIKRDTYRQITEPLISSKSPLAEWIAAFMTATFRTVESLSAGAEGNAVGLQLHDPLCVWYCMAGHEAGWKLTKDEDIRVETSGQWTRGMCVIDKRSRRKREDQELGEVVGDKGNWLGSQAGNRLGRCVQTPGAETFGEYMLKRIFGL</sequence>
<dbReference type="GO" id="GO:0005829">
    <property type="term" value="C:cytosol"/>
    <property type="evidence" value="ECO:0007669"/>
    <property type="project" value="TreeGrafter"/>
</dbReference>
<keyword evidence="3" id="KW-0326">Glycosidase</keyword>
<dbReference type="Proteomes" id="UP001138500">
    <property type="component" value="Unassembled WGS sequence"/>
</dbReference>
<dbReference type="InterPro" id="IPR036452">
    <property type="entry name" value="Ribo_hydro-like"/>
</dbReference>
<name>A0A9W7T1J2_9PEZI</name>
<organism evidence="5 6">
    <name type="scientific">Teratosphaeria destructans</name>
    <dbReference type="NCBI Taxonomy" id="418781"/>
    <lineage>
        <taxon>Eukaryota</taxon>
        <taxon>Fungi</taxon>
        <taxon>Dikarya</taxon>
        <taxon>Ascomycota</taxon>
        <taxon>Pezizomycotina</taxon>
        <taxon>Dothideomycetes</taxon>
        <taxon>Dothideomycetidae</taxon>
        <taxon>Mycosphaerellales</taxon>
        <taxon>Teratosphaeriaceae</taxon>
        <taxon>Teratosphaeria</taxon>
    </lineage>
</organism>
<dbReference type="InterPro" id="IPR001910">
    <property type="entry name" value="Inosine/uridine_hydrolase_dom"/>
</dbReference>
<evidence type="ECO:0000256" key="1">
    <source>
        <dbReference type="ARBA" id="ARBA00009176"/>
    </source>
</evidence>
<reference evidence="5 6" key="2">
    <citation type="journal article" date="2021" name="Curr. Genet.">
        <title>Genetic response to nitrogen starvation in the aggressive Eucalyptus foliar pathogen Teratosphaeria destructans.</title>
        <authorList>
            <person name="Havenga M."/>
            <person name="Wingfield B.D."/>
            <person name="Wingfield M.J."/>
            <person name="Dreyer L.L."/>
            <person name="Roets F."/>
            <person name="Aylward J."/>
        </authorList>
    </citation>
    <scope>NUCLEOTIDE SEQUENCE [LARGE SCALE GENOMIC DNA]</scope>
    <source>
        <strain evidence="5">CMW44962</strain>
    </source>
</reference>
<dbReference type="OrthoDB" id="5783963at2759"/>
<reference evidence="5 6" key="1">
    <citation type="journal article" date="2018" name="IMA Fungus">
        <title>IMA Genome-F 10: Nine draft genome sequences of Claviceps purpurea s.lat., including C. arundinis, C. humidiphila, and C. cf. spartinae, pseudomolecules for the pitch canker pathogen Fusarium circinatum, draft genome of Davidsoniella eucalypti, Grosmannia galeiformis, Quambalaria eucalypti, and Teratosphaeria destructans.</title>
        <authorList>
            <person name="Wingfield B.D."/>
            <person name="Liu M."/>
            <person name="Nguyen H.D."/>
            <person name="Lane F.A."/>
            <person name="Morgan S.W."/>
            <person name="De Vos L."/>
            <person name="Wilken P.M."/>
            <person name="Duong T.A."/>
            <person name="Aylward J."/>
            <person name="Coetzee M.P."/>
            <person name="Dadej K."/>
            <person name="De Beer Z.W."/>
            <person name="Findlay W."/>
            <person name="Havenga M."/>
            <person name="Kolarik M."/>
            <person name="Menzies J.G."/>
            <person name="Naidoo K."/>
            <person name="Pochopski O."/>
            <person name="Shoukouhi P."/>
            <person name="Santana Q.C."/>
            <person name="Seifert K.A."/>
            <person name="Soal N."/>
            <person name="Steenkamp E.T."/>
            <person name="Tatham C.T."/>
            <person name="van der Nest M.A."/>
            <person name="Wingfield M.J."/>
        </authorList>
    </citation>
    <scope>NUCLEOTIDE SEQUENCE [LARGE SCALE GENOMIC DNA]</scope>
    <source>
        <strain evidence="5">CMW44962</strain>
    </source>
</reference>
<dbReference type="Gene3D" id="3.90.245.10">
    <property type="entry name" value="Ribonucleoside hydrolase-like"/>
    <property type="match status" value="1"/>
</dbReference>
<comment type="caution">
    <text evidence="5">The sequence shown here is derived from an EMBL/GenBank/DDBJ whole genome shotgun (WGS) entry which is preliminary data.</text>
</comment>
<evidence type="ECO:0000256" key="2">
    <source>
        <dbReference type="ARBA" id="ARBA00022801"/>
    </source>
</evidence>
<feature type="domain" description="Inosine/uridine-preferring nucleoside hydrolase" evidence="4">
    <location>
        <begin position="6"/>
        <end position="426"/>
    </location>
</feature>
<evidence type="ECO:0000313" key="6">
    <source>
        <dbReference type="Proteomes" id="UP001138500"/>
    </source>
</evidence>
<dbReference type="GO" id="GO:0006152">
    <property type="term" value="P:purine nucleoside catabolic process"/>
    <property type="evidence" value="ECO:0007669"/>
    <property type="project" value="TreeGrafter"/>
</dbReference>
<dbReference type="PANTHER" id="PTHR12304:SF56">
    <property type="entry name" value="HYDROLASE, PUTATIVE (AFU_ORTHOLOGUE AFUA_1G11790)-RELATED"/>
    <property type="match status" value="1"/>
</dbReference>
<dbReference type="AlphaFoldDB" id="A0A9W7T1J2"/>
<dbReference type="SUPFAM" id="SSF53590">
    <property type="entry name" value="Nucleoside hydrolase"/>
    <property type="match status" value="1"/>
</dbReference>
<dbReference type="Pfam" id="PF01156">
    <property type="entry name" value="IU_nuc_hydro"/>
    <property type="match status" value="1"/>
</dbReference>
<dbReference type="PANTHER" id="PTHR12304">
    <property type="entry name" value="INOSINE-URIDINE PREFERRING NUCLEOSIDE HYDROLASE"/>
    <property type="match status" value="1"/>
</dbReference>
<dbReference type="InterPro" id="IPR023186">
    <property type="entry name" value="IUNH"/>
</dbReference>
<accession>A0A9W7T1J2</accession>
<evidence type="ECO:0000313" key="5">
    <source>
        <dbReference type="EMBL" id="KAH9845518.1"/>
    </source>
</evidence>
<evidence type="ECO:0000256" key="3">
    <source>
        <dbReference type="ARBA" id="ARBA00023295"/>
    </source>
</evidence>
<keyword evidence="2 5" id="KW-0378">Hydrolase</keyword>
<gene>
    <name evidence="5" type="ORF">Tdes44962_MAKER06552</name>
</gene>
<dbReference type="EMBL" id="RIBY02000047">
    <property type="protein sequence ID" value="KAH9845518.1"/>
    <property type="molecule type" value="Genomic_DNA"/>
</dbReference>
<protein>
    <submittedName>
        <fullName evidence="5">Nucleoside hydrolase</fullName>
    </submittedName>
</protein>
<dbReference type="GO" id="GO:0008477">
    <property type="term" value="F:purine nucleosidase activity"/>
    <property type="evidence" value="ECO:0007669"/>
    <property type="project" value="TreeGrafter"/>
</dbReference>
<evidence type="ECO:0000259" key="4">
    <source>
        <dbReference type="Pfam" id="PF01156"/>
    </source>
</evidence>